<dbReference type="Gene3D" id="3.40.630.30">
    <property type="match status" value="1"/>
</dbReference>
<feature type="domain" description="N-acetyltransferase" evidence="1">
    <location>
        <begin position="2"/>
        <end position="150"/>
    </location>
</feature>
<keyword evidence="2" id="KW-0808">Transferase</keyword>
<gene>
    <name evidence="2" type="ORF">ENE74_06905</name>
</gene>
<protein>
    <submittedName>
        <fullName evidence="2">N-acetyltransferase</fullName>
    </submittedName>
</protein>
<dbReference type="GO" id="GO:0016747">
    <property type="term" value="F:acyltransferase activity, transferring groups other than amino-acyl groups"/>
    <property type="evidence" value="ECO:0007669"/>
    <property type="project" value="InterPro"/>
</dbReference>
<dbReference type="AlphaFoldDB" id="A0A437J903"/>
<proteinExistence type="predicted"/>
<dbReference type="CDD" id="cd04301">
    <property type="entry name" value="NAT_SF"/>
    <property type="match status" value="1"/>
</dbReference>
<comment type="caution">
    <text evidence="2">The sequence shown here is derived from an EMBL/GenBank/DDBJ whole genome shotgun (WGS) entry which is preliminary data.</text>
</comment>
<organism evidence="2 3">
    <name type="scientific">Sphingobium algorifonticola</name>
    <dbReference type="NCBI Taxonomy" id="2008318"/>
    <lineage>
        <taxon>Bacteria</taxon>
        <taxon>Pseudomonadati</taxon>
        <taxon>Pseudomonadota</taxon>
        <taxon>Alphaproteobacteria</taxon>
        <taxon>Sphingomonadales</taxon>
        <taxon>Sphingomonadaceae</taxon>
        <taxon>Sphingobium</taxon>
    </lineage>
</organism>
<accession>A0A437J903</accession>
<dbReference type="OrthoDB" id="9815099at2"/>
<dbReference type="SUPFAM" id="SSF55729">
    <property type="entry name" value="Acyl-CoA N-acyltransferases (Nat)"/>
    <property type="match status" value="1"/>
</dbReference>
<reference evidence="2 3" key="1">
    <citation type="submission" date="2019-01" db="EMBL/GenBank/DDBJ databases">
        <authorList>
            <person name="Chen W.-M."/>
        </authorList>
    </citation>
    <scope>NUCLEOTIDE SEQUENCE [LARGE SCALE GENOMIC DNA]</scope>
    <source>
        <strain evidence="2 3">TLA-22</strain>
    </source>
</reference>
<name>A0A437J903_9SPHN</name>
<sequence>MTRIIPLDSQSGDAIDALLDAAFGADRRGRTAYAIRAGMPWLPLLSYAAVDDGGALVGTLQSWPVALHDADGVAHPLVMVGPVAVRPDQQGGGVGRALMDRVVHDARSADTAPLMMIGDPDYYGRFWGFSADGTAGWDAPGPFDPRRLLALPHNNAPLPPVGLLGPRLTQDA</sequence>
<dbReference type="RefSeq" id="WP_127690161.1">
    <property type="nucleotide sequence ID" value="NZ_RZUL01000002.1"/>
</dbReference>
<dbReference type="EMBL" id="RZUL01000002">
    <property type="protein sequence ID" value="RVT41974.1"/>
    <property type="molecule type" value="Genomic_DNA"/>
</dbReference>
<dbReference type="Pfam" id="PF13527">
    <property type="entry name" value="Acetyltransf_9"/>
    <property type="match status" value="1"/>
</dbReference>
<dbReference type="InterPro" id="IPR000182">
    <property type="entry name" value="GNAT_dom"/>
</dbReference>
<dbReference type="PROSITE" id="PS51186">
    <property type="entry name" value="GNAT"/>
    <property type="match status" value="1"/>
</dbReference>
<dbReference type="Proteomes" id="UP000282977">
    <property type="component" value="Unassembled WGS sequence"/>
</dbReference>
<evidence type="ECO:0000313" key="2">
    <source>
        <dbReference type="EMBL" id="RVT41974.1"/>
    </source>
</evidence>
<keyword evidence="3" id="KW-1185">Reference proteome</keyword>
<dbReference type="InterPro" id="IPR016181">
    <property type="entry name" value="Acyl_CoA_acyltransferase"/>
</dbReference>
<evidence type="ECO:0000313" key="3">
    <source>
        <dbReference type="Proteomes" id="UP000282977"/>
    </source>
</evidence>
<evidence type="ECO:0000259" key="1">
    <source>
        <dbReference type="PROSITE" id="PS51186"/>
    </source>
</evidence>